<feature type="compositionally biased region" description="Basic and acidic residues" evidence="5">
    <location>
        <begin position="312"/>
        <end position="322"/>
    </location>
</feature>
<evidence type="ECO:0000256" key="2">
    <source>
        <dbReference type="ARBA" id="ARBA00022884"/>
    </source>
</evidence>
<dbReference type="SUPFAM" id="SSF54928">
    <property type="entry name" value="RNA-binding domain, RBD"/>
    <property type="match status" value="1"/>
</dbReference>
<evidence type="ECO:0000313" key="8">
    <source>
        <dbReference type="Proteomes" id="UP000195570"/>
    </source>
</evidence>
<dbReference type="GO" id="GO:0003723">
    <property type="term" value="F:RNA binding"/>
    <property type="evidence" value="ECO:0007669"/>
    <property type="project" value="UniProtKB-UniRule"/>
</dbReference>
<protein>
    <submittedName>
        <fullName evidence="7">RNA-binding protein, putative</fullName>
    </submittedName>
</protein>
<dbReference type="Gene3D" id="3.30.70.330">
    <property type="match status" value="1"/>
</dbReference>
<dbReference type="VEuPathDB" id="TriTrypDB:TEOVI_000095900"/>
<dbReference type="EMBL" id="CZPT02001198">
    <property type="protein sequence ID" value="SCU69393.1"/>
    <property type="molecule type" value="Genomic_DNA"/>
</dbReference>
<gene>
    <name evidence="7" type="ORF">TEOVI_000095900</name>
</gene>
<accession>A0A1G4IBR8</accession>
<feature type="region of interest" description="Disordered" evidence="5">
    <location>
        <begin position="308"/>
        <end position="428"/>
    </location>
</feature>
<keyword evidence="8" id="KW-1185">Reference proteome</keyword>
<organism evidence="7 8">
    <name type="scientific">Trypanosoma equiperdum</name>
    <dbReference type="NCBI Taxonomy" id="5694"/>
    <lineage>
        <taxon>Eukaryota</taxon>
        <taxon>Discoba</taxon>
        <taxon>Euglenozoa</taxon>
        <taxon>Kinetoplastea</taxon>
        <taxon>Metakinetoplastina</taxon>
        <taxon>Trypanosomatida</taxon>
        <taxon>Trypanosomatidae</taxon>
        <taxon>Trypanosoma</taxon>
    </lineage>
</organism>
<keyword evidence="3" id="KW-0539">Nucleus</keyword>
<sequence>MGIKAKKVPPKSKAVVKRAGEISKSRVETRTVGVEKKAQRPRVTFEDDNHDDNSTARKAAAAAARRMESSGIIKSKKRLRDENEDSVPQELDDETENQSDVDDLESSGSDDESIGSDDFGGDSSDDDQEESDKKENPFEKAKREGTRLSYSVLRLRFLPPEFQETELFKFFSQFGAKVLNCFCVRSRRTHQSKGIAYVQFDDESVLPIVVEECHGMALGGFCVQARVAVLHRPMPPKEKVKQRRQLAYAYKTKGISLQQHDVRYKNPIAALIKYSKTEKKNNAQLKALGIDYACHDFCKQLERVPPSALARGPKEKCQEIASKRGVGSNDSSRVSGKKQNGSSNANGVAGGRKKNKGGGVRSTVVSSSSVATVPASNVSGKNSPVNKKGTHPKQRKQPQEDKKTVKPQHLTKSSSVKATKPRVKRDPS</sequence>
<evidence type="ECO:0000256" key="1">
    <source>
        <dbReference type="ARBA" id="ARBA00004604"/>
    </source>
</evidence>
<feature type="region of interest" description="Disordered" evidence="5">
    <location>
        <begin position="1"/>
        <end position="142"/>
    </location>
</feature>
<dbReference type="InterPro" id="IPR000504">
    <property type="entry name" value="RRM_dom"/>
</dbReference>
<comment type="caution">
    <text evidence="7">The sequence shown here is derived from an EMBL/GenBank/DDBJ whole genome shotgun (WGS) entry which is preliminary data.</text>
</comment>
<feature type="compositionally biased region" description="Basic and acidic residues" evidence="5">
    <location>
        <begin position="18"/>
        <end position="55"/>
    </location>
</feature>
<evidence type="ECO:0000313" key="7">
    <source>
        <dbReference type="EMBL" id="SCU69393.1"/>
    </source>
</evidence>
<dbReference type="RefSeq" id="XP_067080377.1">
    <property type="nucleotide sequence ID" value="XM_067224276.1"/>
</dbReference>
<reference evidence="7" key="1">
    <citation type="submission" date="2016-09" db="EMBL/GenBank/DDBJ databases">
        <authorList>
            <person name="Hebert L."/>
            <person name="Moumen B."/>
        </authorList>
    </citation>
    <scope>NUCLEOTIDE SEQUENCE [LARGE SCALE GENOMIC DNA]</scope>
    <source>
        <strain evidence="7">OVI</strain>
    </source>
</reference>
<feature type="domain" description="RRM" evidence="6">
    <location>
        <begin position="151"/>
        <end position="230"/>
    </location>
</feature>
<keyword evidence="2 4" id="KW-0694">RNA-binding</keyword>
<feature type="compositionally biased region" description="Basic residues" evidence="5">
    <location>
        <begin position="1"/>
        <end position="16"/>
    </location>
</feature>
<feature type="compositionally biased region" description="Basic and acidic residues" evidence="5">
    <location>
        <begin position="131"/>
        <end position="142"/>
    </location>
</feature>
<feature type="compositionally biased region" description="Polar residues" evidence="5">
    <location>
        <begin position="328"/>
        <end position="339"/>
    </location>
</feature>
<dbReference type="InterPro" id="IPR035979">
    <property type="entry name" value="RBD_domain_sf"/>
</dbReference>
<comment type="subcellular location">
    <subcellularLocation>
        <location evidence="1">Nucleus</location>
        <location evidence="1">Nucleolus</location>
    </subcellularLocation>
</comment>
<dbReference type="InterPro" id="IPR012677">
    <property type="entry name" value="Nucleotide-bd_a/b_plait_sf"/>
</dbReference>
<dbReference type="GeneID" id="92374899"/>
<feature type="compositionally biased region" description="Low complexity" evidence="5">
    <location>
        <begin position="361"/>
        <end position="379"/>
    </location>
</feature>
<dbReference type="AlphaFoldDB" id="A0A1G4IBR8"/>
<feature type="compositionally biased region" description="Acidic residues" evidence="5">
    <location>
        <begin position="82"/>
        <end position="130"/>
    </location>
</feature>
<dbReference type="GO" id="GO:0005730">
    <property type="term" value="C:nucleolus"/>
    <property type="evidence" value="ECO:0007669"/>
    <property type="project" value="UniProtKB-SubCell"/>
</dbReference>
<dbReference type="SMART" id="SM00360">
    <property type="entry name" value="RRM"/>
    <property type="match status" value="1"/>
</dbReference>
<evidence type="ECO:0000256" key="3">
    <source>
        <dbReference type="ARBA" id="ARBA00023242"/>
    </source>
</evidence>
<proteinExistence type="predicted"/>
<evidence type="ECO:0000259" key="6">
    <source>
        <dbReference type="PROSITE" id="PS50102"/>
    </source>
</evidence>
<evidence type="ECO:0000256" key="4">
    <source>
        <dbReference type="PROSITE-ProRule" id="PRU00176"/>
    </source>
</evidence>
<feature type="compositionally biased region" description="Basic residues" evidence="5">
    <location>
        <begin position="419"/>
        <end position="428"/>
    </location>
</feature>
<name>A0A1G4IBR8_TRYEQ</name>
<dbReference type="Proteomes" id="UP000195570">
    <property type="component" value="Unassembled WGS sequence"/>
</dbReference>
<dbReference type="PROSITE" id="PS50102">
    <property type="entry name" value="RRM"/>
    <property type="match status" value="1"/>
</dbReference>
<dbReference type="Pfam" id="PF00076">
    <property type="entry name" value="RRM_1"/>
    <property type="match status" value="1"/>
</dbReference>
<dbReference type="PANTHER" id="PTHR46754">
    <property type="entry name" value="MKI67 FHA DOMAIN-INTERACTING NUCLEOLAR PHOSPHOPROTEIN"/>
    <property type="match status" value="1"/>
</dbReference>
<evidence type="ECO:0000256" key="5">
    <source>
        <dbReference type="SAM" id="MobiDB-lite"/>
    </source>
</evidence>